<dbReference type="Proteomes" id="UP000887577">
    <property type="component" value="Unplaced"/>
</dbReference>
<keyword evidence="5" id="KW-0067">ATP-binding</keyword>
<dbReference type="AlphaFoldDB" id="A0A914Y251"/>
<dbReference type="PANTHER" id="PTHR24345:SF0">
    <property type="entry name" value="CELL CYCLE SERINE_THREONINE-PROTEIN KINASE CDC5_MSD2"/>
    <property type="match status" value="1"/>
</dbReference>
<dbReference type="WBParaSite" id="PSU_v2.g12861.t1">
    <property type="protein sequence ID" value="PSU_v2.g12861.t1"/>
    <property type="gene ID" value="PSU_v2.g12861"/>
</dbReference>
<evidence type="ECO:0000256" key="2">
    <source>
        <dbReference type="ARBA" id="ARBA00022679"/>
    </source>
</evidence>
<protein>
    <submittedName>
        <fullName evidence="8">Protein kinase domain-containing protein</fullName>
    </submittedName>
</protein>
<dbReference type="GO" id="GO:0005634">
    <property type="term" value="C:nucleus"/>
    <property type="evidence" value="ECO:0007669"/>
    <property type="project" value="TreeGrafter"/>
</dbReference>
<evidence type="ECO:0000256" key="1">
    <source>
        <dbReference type="ARBA" id="ARBA00022527"/>
    </source>
</evidence>
<name>A0A914Y251_9BILA</name>
<dbReference type="InterPro" id="IPR008271">
    <property type="entry name" value="Ser/Thr_kinase_AS"/>
</dbReference>
<dbReference type="GO" id="GO:0004674">
    <property type="term" value="F:protein serine/threonine kinase activity"/>
    <property type="evidence" value="ECO:0007669"/>
    <property type="project" value="UniProtKB-KW"/>
</dbReference>
<proteinExistence type="predicted"/>
<dbReference type="PANTHER" id="PTHR24345">
    <property type="entry name" value="SERINE/THREONINE-PROTEIN KINASE PLK"/>
    <property type="match status" value="1"/>
</dbReference>
<evidence type="ECO:0000256" key="3">
    <source>
        <dbReference type="ARBA" id="ARBA00022741"/>
    </source>
</evidence>
<keyword evidence="7" id="KW-1185">Reference proteome</keyword>
<keyword evidence="1" id="KW-0723">Serine/threonine-protein kinase</keyword>
<dbReference type="Pfam" id="PF00069">
    <property type="entry name" value="Pkinase"/>
    <property type="match status" value="1"/>
</dbReference>
<dbReference type="SMART" id="SM00220">
    <property type="entry name" value="S_TKc"/>
    <property type="match status" value="1"/>
</dbReference>
<feature type="domain" description="Protein kinase" evidence="6">
    <location>
        <begin position="1"/>
        <end position="193"/>
    </location>
</feature>
<dbReference type="Gene3D" id="1.10.510.10">
    <property type="entry name" value="Transferase(Phosphotransferase) domain 1"/>
    <property type="match status" value="1"/>
</dbReference>
<accession>A0A914Y251</accession>
<dbReference type="InterPro" id="IPR000719">
    <property type="entry name" value="Prot_kinase_dom"/>
</dbReference>
<sequence>MESLGSLDHKNIIKLYGTTEISNKLYLLLEYASHGTLAEYFQRARQNFGPEITEQTAKNIFRQLVTGVHYLHSNKIAHRDLKPKNILLDSIGTVKIADFGLAKAVKFDVFLESLALMSAQIGYLGYCAPEVYNRTNNGYDGFKADMYSLGIVFRDVVKNSEATMTPECQSLFDKLTSKDPSTRPSASALLKEK</sequence>
<keyword evidence="4" id="KW-0418">Kinase</keyword>
<reference evidence="8" key="1">
    <citation type="submission" date="2022-11" db="UniProtKB">
        <authorList>
            <consortium name="WormBaseParasite"/>
        </authorList>
    </citation>
    <scope>IDENTIFICATION</scope>
</reference>
<evidence type="ECO:0000256" key="5">
    <source>
        <dbReference type="ARBA" id="ARBA00022840"/>
    </source>
</evidence>
<organism evidence="7 8">
    <name type="scientific">Panagrolaimus superbus</name>
    <dbReference type="NCBI Taxonomy" id="310955"/>
    <lineage>
        <taxon>Eukaryota</taxon>
        <taxon>Metazoa</taxon>
        <taxon>Ecdysozoa</taxon>
        <taxon>Nematoda</taxon>
        <taxon>Chromadorea</taxon>
        <taxon>Rhabditida</taxon>
        <taxon>Tylenchina</taxon>
        <taxon>Panagrolaimomorpha</taxon>
        <taxon>Panagrolaimoidea</taxon>
        <taxon>Panagrolaimidae</taxon>
        <taxon>Panagrolaimus</taxon>
    </lineage>
</organism>
<keyword evidence="3" id="KW-0547">Nucleotide-binding</keyword>
<evidence type="ECO:0000313" key="8">
    <source>
        <dbReference type="WBParaSite" id="PSU_v2.g12861.t1"/>
    </source>
</evidence>
<dbReference type="PROSITE" id="PS00108">
    <property type="entry name" value="PROTEIN_KINASE_ST"/>
    <property type="match status" value="1"/>
</dbReference>
<evidence type="ECO:0000313" key="7">
    <source>
        <dbReference type="Proteomes" id="UP000887577"/>
    </source>
</evidence>
<dbReference type="GO" id="GO:0005524">
    <property type="term" value="F:ATP binding"/>
    <property type="evidence" value="ECO:0007669"/>
    <property type="project" value="UniProtKB-KW"/>
</dbReference>
<dbReference type="SUPFAM" id="SSF56112">
    <property type="entry name" value="Protein kinase-like (PK-like)"/>
    <property type="match status" value="1"/>
</dbReference>
<dbReference type="PROSITE" id="PS50011">
    <property type="entry name" value="PROTEIN_KINASE_DOM"/>
    <property type="match status" value="1"/>
</dbReference>
<keyword evidence="2" id="KW-0808">Transferase</keyword>
<evidence type="ECO:0000259" key="6">
    <source>
        <dbReference type="PROSITE" id="PS50011"/>
    </source>
</evidence>
<dbReference type="InterPro" id="IPR011009">
    <property type="entry name" value="Kinase-like_dom_sf"/>
</dbReference>
<evidence type="ECO:0000256" key="4">
    <source>
        <dbReference type="ARBA" id="ARBA00022777"/>
    </source>
</evidence>